<organism evidence="1">
    <name type="scientific">Siphoviridae sp. ctiOl67</name>
    <dbReference type="NCBI Taxonomy" id="2825622"/>
    <lineage>
        <taxon>Viruses</taxon>
        <taxon>Duplodnaviria</taxon>
        <taxon>Heunggongvirae</taxon>
        <taxon>Uroviricota</taxon>
        <taxon>Caudoviricetes</taxon>
    </lineage>
</organism>
<dbReference type="EMBL" id="BK015666">
    <property type="protein sequence ID" value="DAE19012.1"/>
    <property type="molecule type" value="Genomic_DNA"/>
</dbReference>
<proteinExistence type="predicted"/>
<evidence type="ECO:0000313" key="1">
    <source>
        <dbReference type="EMBL" id="DAE19012.1"/>
    </source>
</evidence>
<sequence length="80" mass="8637">MLTFLVPDNLLKILVSYPSILEESSQDISPYVALYAYSITESTPTFTQLATSALPILLSISPDLALPGIVKLEVIILPCA</sequence>
<protein>
    <submittedName>
        <fullName evidence="1">Uncharacterized protein</fullName>
    </submittedName>
</protein>
<reference evidence="1" key="1">
    <citation type="journal article" date="2021" name="Proc. Natl. Acad. Sci. U.S.A.">
        <title>A Catalog of Tens of Thousands of Viruses from Human Metagenomes Reveals Hidden Associations with Chronic Diseases.</title>
        <authorList>
            <person name="Tisza M.J."/>
            <person name="Buck C.B."/>
        </authorList>
    </citation>
    <scope>NUCLEOTIDE SEQUENCE</scope>
    <source>
        <strain evidence="1">CtiOl67</strain>
    </source>
</reference>
<name>A0A8S5QKD8_9CAUD</name>
<accession>A0A8S5QKD8</accession>